<keyword evidence="2" id="KW-0547">Nucleotide-binding</keyword>
<dbReference type="InterPro" id="IPR003959">
    <property type="entry name" value="ATPase_AAA_core"/>
</dbReference>
<dbReference type="InterPro" id="IPR027417">
    <property type="entry name" value="P-loop_NTPase"/>
</dbReference>
<evidence type="ECO:0000256" key="5">
    <source>
        <dbReference type="SAM" id="Phobius"/>
    </source>
</evidence>
<evidence type="ECO:0000259" key="7">
    <source>
        <dbReference type="SMART" id="SM01086"/>
    </source>
</evidence>
<dbReference type="InterPro" id="IPR003593">
    <property type="entry name" value="AAA+_ATPase"/>
</dbReference>
<dbReference type="GO" id="GO:0005524">
    <property type="term" value="F:ATP binding"/>
    <property type="evidence" value="ECO:0007669"/>
    <property type="project" value="UniProtKB-KW"/>
</dbReference>
<keyword evidence="5" id="KW-1133">Transmembrane helix</keyword>
<name>A0A0G1UBP4_9BACT</name>
<dbReference type="GO" id="GO:0034605">
    <property type="term" value="P:cellular response to heat"/>
    <property type="evidence" value="ECO:0007669"/>
    <property type="project" value="TreeGrafter"/>
</dbReference>
<dbReference type="GO" id="GO:0005737">
    <property type="term" value="C:cytoplasm"/>
    <property type="evidence" value="ECO:0007669"/>
    <property type="project" value="TreeGrafter"/>
</dbReference>
<feature type="domain" description="Clp ATPase C-terminal" evidence="7">
    <location>
        <begin position="738"/>
        <end position="828"/>
    </location>
</feature>
<dbReference type="GO" id="GO:0016887">
    <property type="term" value="F:ATP hydrolysis activity"/>
    <property type="evidence" value="ECO:0007669"/>
    <property type="project" value="InterPro"/>
</dbReference>
<dbReference type="PRINTS" id="PR00300">
    <property type="entry name" value="CLPPROTEASEA"/>
</dbReference>
<protein>
    <submittedName>
        <fullName evidence="8">ATPase AAA-2 domain protein</fullName>
    </submittedName>
</protein>
<dbReference type="InterPro" id="IPR001270">
    <property type="entry name" value="ClpA/B"/>
</dbReference>
<organism evidence="8 9">
    <name type="scientific">Candidatus Jorgensenbacteria bacterium GW2011_GWA1_48_11</name>
    <dbReference type="NCBI Taxonomy" id="1618660"/>
    <lineage>
        <taxon>Bacteria</taxon>
        <taxon>Candidatus Joergenseniibacteriota</taxon>
    </lineage>
</organism>
<keyword evidence="1" id="KW-0677">Repeat</keyword>
<evidence type="ECO:0000256" key="1">
    <source>
        <dbReference type="ARBA" id="ARBA00022737"/>
    </source>
</evidence>
<dbReference type="InterPro" id="IPR041546">
    <property type="entry name" value="ClpA/ClpB_AAA_lid"/>
</dbReference>
<evidence type="ECO:0000256" key="3">
    <source>
        <dbReference type="ARBA" id="ARBA00022840"/>
    </source>
</evidence>
<evidence type="ECO:0000313" key="8">
    <source>
        <dbReference type="EMBL" id="KKU91542.1"/>
    </source>
</evidence>
<dbReference type="Proteomes" id="UP000034956">
    <property type="component" value="Unassembled WGS sequence"/>
</dbReference>
<dbReference type="InterPro" id="IPR019489">
    <property type="entry name" value="Clp_ATPase_C"/>
</dbReference>
<evidence type="ECO:0000256" key="4">
    <source>
        <dbReference type="ARBA" id="ARBA00023186"/>
    </source>
</evidence>
<dbReference type="Gene3D" id="3.40.50.300">
    <property type="entry name" value="P-loop containing nucleotide triphosphate hydrolases"/>
    <property type="match status" value="2"/>
</dbReference>
<sequence length="836" mass="94446">MQDVYFRERRLNLSTLGEFLMRLITRAFYIVFAATIFVLVFSSNVQYLNWLGILGGFFLIDRLIHLGEGEKSLNELKGEKINLALAVTPGAYNLLSLAFHKALVTRRSFYLTFLRVLIDRREIQEALKRLDVPAKDFMKKNDEFLLASSEIQNREEILRMIEVLTREAYVNASALKEKFIEPRNFLVALAGLNLPEISKLLDLFDVKADDLQEAIIFGRFRGFFRTISRLPSVLGGFVRQQRFLRHRVMNRAWTARPTPTLDQFSTDLTDLARAERAGFLIGHEKEFSEMLNVISRPGKPNALLVGEPGIGKSSVIAHLAFRIVKDEVPPILFDKRLVSLEIADFLANATPEILSGRIQKMVEEIVMAGNIVLVVPNIHDLFRTAQGRALNAIDLLLPIVKNQAIPVIGETYPREFKALIQPRSDFLEQFEVINFTEISEAETVRYLTYYSLILERQYKVFITFKAIQKSVELAHRYLRQKPLPASAADLLKQSLAKAKENKFKKLQADLVVAVAEEESQIPIRAAGAAETEKLLNLEVIIHEKLIDQSAAVSAVARALREYRSGLSRKGGPIATFLFVGPTGVGKTELSKILAEIQFGSKEMMIRFDMSEYQDKQSIFRFIGTPDGEKTGALTDAVLAKPYSLVLLDEFEKAHPDILNLFLQVFDDGRLTDSLGRTVNFENTIIIATSNANSDFIKGELEKGQTIENIAGEVKRKLTDYFKPELINRFSDTIVFKTLSEDEIYAVTKILLREVAGTVREAQSVDIDFDDAAVKRIAELGYSPVFGARPLRQVISAKVRGVLAEKILRKEISRGDTLKMVLENGEIQFQIKNQVYN</sequence>
<keyword evidence="4" id="KW-0143">Chaperone</keyword>
<dbReference type="Pfam" id="PF10431">
    <property type="entry name" value="ClpB_D2-small"/>
    <property type="match status" value="1"/>
</dbReference>
<dbReference type="Gene3D" id="1.10.8.60">
    <property type="match status" value="2"/>
</dbReference>
<dbReference type="Pfam" id="PF17871">
    <property type="entry name" value="AAA_lid_9"/>
    <property type="match status" value="1"/>
</dbReference>
<dbReference type="EMBL" id="LCPF01000001">
    <property type="protein sequence ID" value="KKU91542.1"/>
    <property type="molecule type" value="Genomic_DNA"/>
</dbReference>
<reference evidence="8 9" key="1">
    <citation type="journal article" date="2015" name="Nature">
        <title>rRNA introns, odd ribosomes, and small enigmatic genomes across a large radiation of phyla.</title>
        <authorList>
            <person name="Brown C.T."/>
            <person name="Hug L.A."/>
            <person name="Thomas B.C."/>
            <person name="Sharon I."/>
            <person name="Castelle C.J."/>
            <person name="Singh A."/>
            <person name="Wilkins M.J."/>
            <person name="Williams K.H."/>
            <person name="Banfield J.F."/>
        </authorList>
    </citation>
    <scope>NUCLEOTIDE SEQUENCE [LARGE SCALE GENOMIC DNA]</scope>
</reference>
<evidence type="ECO:0000313" key="9">
    <source>
        <dbReference type="Proteomes" id="UP000034956"/>
    </source>
</evidence>
<dbReference type="InterPro" id="IPR050130">
    <property type="entry name" value="ClpA_ClpB"/>
</dbReference>
<dbReference type="CDD" id="cd19499">
    <property type="entry name" value="RecA-like_ClpB_Hsp104-like"/>
    <property type="match status" value="1"/>
</dbReference>
<dbReference type="PANTHER" id="PTHR11638:SF18">
    <property type="entry name" value="HEAT SHOCK PROTEIN 104"/>
    <property type="match status" value="1"/>
</dbReference>
<keyword evidence="5" id="KW-0812">Transmembrane</keyword>
<dbReference type="Pfam" id="PF07724">
    <property type="entry name" value="AAA_2"/>
    <property type="match status" value="1"/>
</dbReference>
<feature type="domain" description="AAA+ ATPase" evidence="6">
    <location>
        <begin position="572"/>
        <end position="739"/>
    </location>
</feature>
<dbReference type="CDD" id="cd00009">
    <property type="entry name" value="AAA"/>
    <property type="match status" value="1"/>
</dbReference>
<keyword evidence="5" id="KW-0472">Membrane</keyword>
<dbReference type="AlphaFoldDB" id="A0A0G1UBP4"/>
<dbReference type="SMART" id="SM00382">
    <property type="entry name" value="AAA"/>
    <property type="match status" value="2"/>
</dbReference>
<dbReference type="PANTHER" id="PTHR11638">
    <property type="entry name" value="ATP-DEPENDENT CLP PROTEASE"/>
    <property type="match status" value="1"/>
</dbReference>
<dbReference type="SUPFAM" id="SSF52540">
    <property type="entry name" value="P-loop containing nucleoside triphosphate hydrolases"/>
    <property type="match status" value="2"/>
</dbReference>
<keyword evidence="3" id="KW-0067">ATP-binding</keyword>
<proteinExistence type="predicted"/>
<evidence type="ECO:0000259" key="6">
    <source>
        <dbReference type="SMART" id="SM00382"/>
    </source>
</evidence>
<evidence type="ECO:0000256" key="2">
    <source>
        <dbReference type="ARBA" id="ARBA00022741"/>
    </source>
</evidence>
<feature type="domain" description="AAA+ ATPase" evidence="6">
    <location>
        <begin position="298"/>
        <end position="434"/>
    </location>
</feature>
<comment type="caution">
    <text evidence="8">The sequence shown here is derived from an EMBL/GenBank/DDBJ whole genome shotgun (WGS) entry which is preliminary data.</text>
</comment>
<accession>A0A0G1UBP4</accession>
<dbReference type="SMART" id="SM01086">
    <property type="entry name" value="ClpB_D2-small"/>
    <property type="match status" value="1"/>
</dbReference>
<gene>
    <name evidence="8" type="ORF">UY23_C0001G0148</name>
</gene>
<dbReference type="PATRIC" id="fig|1618660.3.peg.154"/>
<feature type="transmembrane region" description="Helical" evidence="5">
    <location>
        <begin position="20"/>
        <end position="41"/>
    </location>
</feature>